<keyword evidence="1" id="KW-0472">Membrane</keyword>
<keyword evidence="3" id="KW-1185">Reference proteome</keyword>
<accession>A0A1M6BN46</accession>
<protein>
    <recommendedName>
        <fullName evidence="4">Cytochrome b/b6 C-terminal region profile domain-containing protein</fullName>
    </recommendedName>
</protein>
<dbReference type="RefSeq" id="WP_073031883.1">
    <property type="nucleotide sequence ID" value="NZ_FQXJ01000019.1"/>
</dbReference>
<dbReference type="STRING" id="1121420.SAMN02746098_04191"/>
<keyword evidence="1" id="KW-0812">Transmembrane</keyword>
<evidence type="ECO:0008006" key="4">
    <source>
        <dbReference type="Google" id="ProtNLM"/>
    </source>
</evidence>
<dbReference type="InterPro" id="IPR027387">
    <property type="entry name" value="Cytb/b6-like_sf"/>
</dbReference>
<sequence>MARLPLKHLTEKEGIAALFFLAFCLGLALMFQPSVGTSNQAPSVSHAVAPWIFGPFQILLLYLPPRVGALLIPILIIAGISGLPWLVDVLGVKWGQRIFMTLFVFVCALLLWFVVKELWWT</sequence>
<dbReference type="AlphaFoldDB" id="A0A1M6BN46"/>
<feature type="transmembrane region" description="Helical" evidence="1">
    <location>
        <begin position="63"/>
        <end position="86"/>
    </location>
</feature>
<dbReference type="Gene3D" id="1.20.810.10">
    <property type="entry name" value="Cytochrome Bc1 Complex, Chain C"/>
    <property type="match status" value="1"/>
</dbReference>
<evidence type="ECO:0000313" key="3">
    <source>
        <dbReference type="Proteomes" id="UP000183954"/>
    </source>
</evidence>
<evidence type="ECO:0000256" key="1">
    <source>
        <dbReference type="SAM" id="Phobius"/>
    </source>
</evidence>
<dbReference type="EMBL" id="FQXJ01000019">
    <property type="protein sequence ID" value="SHI50151.1"/>
    <property type="molecule type" value="Genomic_DNA"/>
</dbReference>
<reference evidence="3" key="1">
    <citation type="submission" date="2016-11" db="EMBL/GenBank/DDBJ databases">
        <authorList>
            <person name="Varghese N."/>
            <person name="Submissions S."/>
        </authorList>
    </citation>
    <scope>NUCLEOTIDE SEQUENCE [LARGE SCALE GENOMIC DNA]</scope>
    <source>
        <strain evidence="3">DSM 15449</strain>
    </source>
</reference>
<organism evidence="2 3">
    <name type="scientific">Desulfosporosinus lacus DSM 15449</name>
    <dbReference type="NCBI Taxonomy" id="1121420"/>
    <lineage>
        <taxon>Bacteria</taxon>
        <taxon>Bacillati</taxon>
        <taxon>Bacillota</taxon>
        <taxon>Clostridia</taxon>
        <taxon>Eubacteriales</taxon>
        <taxon>Desulfitobacteriaceae</taxon>
        <taxon>Desulfosporosinus</taxon>
    </lineage>
</organism>
<proteinExistence type="predicted"/>
<keyword evidence="1" id="KW-1133">Transmembrane helix</keyword>
<dbReference type="Proteomes" id="UP000183954">
    <property type="component" value="Unassembled WGS sequence"/>
</dbReference>
<name>A0A1M6BN46_9FIRM</name>
<dbReference type="OrthoDB" id="1798735at2"/>
<gene>
    <name evidence="2" type="ORF">SAMN02746098_04191</name>
</gene>
<evidence type="ECO:0000313" key="2">
    <source>
        <dbReference type="EMBL" id="SHI50151.1"/>
    </source>
</evidence>
<feature type="transmembrane region" description="Helical" evidence="1">
    <location>
        <begin position="98"/>
        <end position="115"/>
    </location>
</feature>